<dbReference type="Proteomes" id="UP001196413">
    <property type="component" value="Unassembled WGS sequence"/>
</dbReference>
<feature type="non-terminal residue" evidence="2">
    <location>
        <position position="1"/>
    </location>
</feature>
<evidence type="ECO:0000313" key="3">
    <source>
        <dbReference type="Proteomes" id="UP001196413"/>
    </source>
</evidence>
<dbReference type="EMBL" id="JAHQIW010001086">
    <property type="protein sequence ID" value="KAJ1351483.1"/>
    <property type="molecule type" value="Genomic_DNA"/>
</dbReference>
<reference evidence="2" key="1">
    <citation type="submission" date="2021-06" db="EMBL/GenBank/DDBJ databases">
        <title>Parelaphostrongylus tenuis whole genome reference sequence.</title>
        <authorList>
            <person name="Garwood T.J."/>
            <person name="Larsen P.A."/>
            <person name="Fountain-Jones N.M."/>
            <person name="Garbe J.R."/>
            <person name="Macchietto M.G."/>
            <person name="Kania S.A."/>
            <person name="Gerhold R.W."/>
            <person name="Richards J.E."/>
            <person name="Wolf T.M."/>
        </authorList>
    </citation>
    <scope>NUCLEOTIDE SEQUENCE</scope>
    <source>
        <strain evidence="2">MNPRO001-30</strain>
        <tissue evidence="2">Meninges</tissue>
    </source>
</reference>
<organism evidence="2 3">
    <name type="scientific">Parelaphostrongylus tenuis</name>
    <name type="common">Meningeal worm</name>
    <dbReference type="NCBI Taxonomy" id="148309"/>
    <lineage>
        <taxon>Eukaryota</taxon>
        <taxon>Metazoa</taxon>
        <taxon>Ecdysozoa</taxon>
        <taxon>Nematoda</taxon>
        <taxon>Chromadorea</taxon>
        <taxon>Rhabditida</taxon>
        <taxon>Rhabditina</taxon>
        <taxon>Rhabditomorpha</taxon>
        <taxon>Strongyloidea</taxon>
        <taxon>Metastrongylidae</taxon>
        <taxon>Parelaphostrongylus</taxon>
    </lineage>
</organism>
<evidence type="ECO:0000313" key="2">
    <source>
        <dbReference type="EMBL" id="KAJ1351483.1"/>
    </source>
</evidence>
<accession>A0AAD5M883</accession>
<sequence>MSLILTTPYFLISEQNLEPTLRKVCLNVAKVFYEANLRTRQLASLKDEKDKALGIDQIQKEAPCIHLPLLFSFEAIECLSGPFNALRWDSAISKRRSDYSDCSKHGSKSSKSKKQPDTAGGVYTKEAEEADCVADDFVVVQIAALAEEDYDRAAAEKFS</sequence>
<protein>
    <submittedName>
        <fullName evidence="2">Uncharacterized protein</fullName>
    </submittedName>
</protein>
<feature type="region of interest" description="Disordered" evidence="1">
    <location>
        <begin position="97"/>
        <end position="122"/>
    </location>
</feature>
<evidence type="ECO:0000256" key="1">
    <source>
        <dbReference type="SAM" id="MobiDB-lite"/>
    </source>
</evidence>
<proteinExistence type="predicted"/>
<dbReference type="AlphaFoldDB" id="A0AAD5M883"/>
<name>A0AAD5M883_PARTN</name>
<keyword evidence="3" id="KW-1185">Reference proteome</keyword>
<gene>
    <name evidence="2" type="ORF">KIN20_007495</name>
</gene>
<comment type="caution">
    <text evidence="2">The sequence shown here is derived from an EMBL/GenBank/DDBJ whole genome shotgun (WGS) entry which is preliminary data.</text>
</comment>